<dbReference type="PaxDb" id="523841-HFX_1496"/>
<dbReference type="AlphaFoldDB" id="M0J837"/>
<proteinExistence type="predicted"/>
<accession>M0J837</accession>
<keyword evidence="2" id="KW-1185">Reference proteome</keyword>
<evidence type="ECO:0000313" key="1">
    <source>
        <dbReference type="EMBL" id="EMA03890.1"/>
    </source>
</evidence>
<protein>
    <submittedName>
        <fullName evidence="1">Phage PhiH1 repressor protein</fullName>
    </submittedName>
</protein>
<dbReference type="Gene3D" id="1.10.10.10">
    <property type="entry name" value="Winged helix-like DNA-binding domain superfamily/Winged helix DNA-binding domain"/>
    <property type="match status" value="1"/>
</dbReference>
<evidence type="ECO:0000313" key="2">
    <source>
        <dbReference type="Proteomes" id="UP000011603"/>
    </source>
</evidence>
<organism evidence="1 2">
    <name type="scientific">Haloferax mediterranei (strain ATCC 33500 / DSM 1411 / JCM 8866 / NBRC 14739 / NCIMB 2177 / R-4)</name>
    <name type="common">Halobacterium mediterranei</name>
    <dbReference type="NCBI Taxonomy" id="523841"/>
    <lineage>
        <taxon>Archaea</taxon>
        <taxon>Methanobacteriati</taxon>
        <taxon>Methanobacteriota</taxon>
        <taxon>Stenosarchaea group</taxon>
        <taxon>Halobacteria</taxon>
        <taxon>Halobacteriales</taxon>
        <taxon>Haloferacaceae</taxon>
        <taxon>Haloferax</taxon>
    </lineage>
</organism>
<name>M0J837_HALMT</name>
<dbReference type="PATRIC" id="fig|523841.21.peg.607"/>
<dbReference type="Proteomes" id="UP000011603">
    <property type="component" value="Unassembled WGS sequence"/>
</dbReference>
<comment type="caution">
    <text evidence="1">The sequence shown here is derived from an EMBL/GenBank/DDBJ whole genome shotgun (WGS) entry which is preliminary data.</text>
</comment>
<gene>
    <name evidence="1" type="ORF">C439_02993</name>
</gene>
<sequence>MIAYPTCFRKMRSRAFPPFAYSPASSLDLPCVEWMNQTDDQVLELLDESDLILLPAVVVMNLDYTRNWGSRRMSKLNDAGVIEEVERGYYRISSKGRAYLTGEIDAVELENSE</sequence>
<dbReference type="EMBL" id="AOLO01000003">
    <property type="protein sequence ID" value="EMA03890.1"/>
    <property type="molecule type" value="Genomic_DNA"/>
</dbReference>
<reference evidence="1 2" key="1">
    <citation type="journal article" date="2014" name="PLoS Genet.">
        <title>Phylogenetically driven sequencing of extremely halophilic archaea reveals strategies for static and dynamic osmo-response.</title>
        <authorList>
            <person name="Becker E.A."/>
            <person name="Seitzer P.M."/>
            <person name="Tritt A."/>
            <person name="Larsen D."/>
            <person name="Krusor M."/>
            <person name="Yao A.I."/>
            <person name="Wu D."/>
            <person name="Madern D."/>
            <person name="Eisen J.A."/>
            <person name="Darling A.E."/>
            <person name="Facciotti M.T."/>
        </authorList>
    </citation>
    <scope>NUCLEOTIDE SEQUENCE [LARGE SCALE GENOMIC DNA]</scope>
    <source>
        <strain evidence="2">ATCC 33500 / DSM 1411 / JCM 8866 / NBRC 14739 / NCIMB 2177 / R-4</strain>
    </source>
</reference>
<dbReference type="InterPro" id="IPR036388">
    <property type="entry name" value="WH-like_DNA-bd_sf"/>
</dbReference>